<dbReference type="NCBIfam" id="TIGR01549">
    <property type="entry name" value="HAD-SF-IA-v1"/>
    <property type="match status" value="1"/>
</dbReference>
<dbReference type="InterPro" id="IPR006439">
    <property type="entry name" value="HAD-SF_hydro_IA"/>
</dbReference>
<dbReference type="Gene3D" id="3.40.50.1000">
    <property type="entry name" value="HAD superfamily/HAD-like"/>
    <property type="match status" value="1"/>
</dbReference>
<dbReference type="EMBL" id="QRMI01000013">
    <property type="protein sequence ID" value="RHJ61955.1"/>
    <property type="molecule type" value="Genomic_DNA"/>
</dbReference>
<reference evidence="4 5" key="1">
    <citation type="submission" date="2018-08" db="EMBL/GenBank/DDBJ databases">
        <title>A genome reference for cultivated species of the human gut microbiota.</title>
        <authorList>
            <person name="Zou Y."/>
            <person name="Xue W."/>
            <person name="Luo G."/>
        </authorList>
    </citation>
    <scope>NUCLEOTIDE SEQUENCE [LARGE SCALE GENOMIC DNA]</scope>
    <source>
        <strain evidence="3 5">AM09-9</strain>
        <strain evidence="2 4">TF11-7</strain>
    </source>
</reference>
<dbReference type="InterPro" id="IPR036412">
    <property type="entry name" value="HAD-like_sf"/>
</dbReference>
<evidence type="ECO:0000313" key="3">
    <source>
        <dbReference type="EMBL" id="RHJ61955.1"/>
    </source>
</evidence>
<evidence type="ECO:0000313" key="4">
    <source>
        <dbReference type="Proteomes" id="UP000260793"/>
    </source>
</evidence>
<protein>
    <submittedName>
        <fullName evidence="2">HAD family hydrolase</fullName>
    </submittedName>
</protein>
<dbReference type="SFLD" id="SFLDG01129">
    <property type="entry name" value="C1.5:_HAD__Beta-PGM__Phosphata"/>
    <property type="match status" value="1"/>
</dbReference>
<dbReference type="AlphaFoldDB" id="A0A3E4LXH0"/>
<gene>
    <name evidence="3" type="ORF">DW116_06445</name>
    <name evidence="2" type="ORF">DXD17_02105</name>
</gene>
<dbReference type="InterPro" id="IPR023214">
    <property type="entry name" value="HAD_sf"/>
</dbReference>
<keyword evidence="1 2" id="KW-0378">Hydrolase</keyword>
<dbReference type="PANTHER" id="PTHR43316">
    <property type="entry name" value="HYDROLASE, HALOACID DELAHOGENASE-RELATED"/>
    <property type="match status" value="1"/>
</dbReference>
<dbReference type="Proteomes" id="UP000285832">
    <property type="component" value="Unassembled WGS sequence"/>
</dbReference>
<dbReference type="Pfam" id="PF00702">
    <property type="entry name" value="Hydrolase"/>
    <property type="match status" value="1"/>
</dbReference>
<dbReference type="EMBL" id="QSQN01000004">
    <property type="protein sequence ID" value="RGK42170.1"/>
    <property type="molecule type" value="Genomic_DNA"/>
</dbReference>
<dbReference type="GO" id="GO:0016787">
    <property type="term" value="F:hydrolase activity"/>
    <property type="evidence" value="ECO:0007669"/>
    <property type="project" value="UniProtKB-KW"/>
</dbReference>
<dbReference type="InterPro" id="IPR051540">
    <property type="entry name" value="S-2-haloacid_dehalogenase"/>
</dbReference>
<dbReference type="Proteomes" id="UP000260793">
    <property type="component" value="Unassembled WGS sequence"/>
</dbReference>
<organism evidence="2 4">
    <name type="scientific">[Ruminococcus] lactaris</name>
    <dbReference type="NCBI Taxonomy" id="46228"/>
    <lineage>
        <taxon>Bacteria</taxon>
        <taxon>Bacillati</taxon>
        <taxon>Bacillota</taxon>
        <taxon>Clostridia</taxon>
        <taxon>Lachnospirales</taxon>
        <taxon>Lachnospiraceae</taxon>
        <taxon>Mediterraneibacter</taxon>
    </lineage>
</organism>
<sequence>MQKKGRSVMEIKHLLFDLDGTLLPMVQEEFVKFYMPLLAKAYLEAGVRIDPKEFIGAVWKGYEAMVKNDGSQTNREAFWSYIDPCLPVSRKESEALADAFYDGEFNRAVSATQPTELSDAVVKLAKSKGMKVYLATNPVFPRCATMNRIQWAGLDAEDFEVITTYEDNGYSKPNIEYFRQILTKFNLNPEECLMIGNDVEEDLVIRRLGVKTFLVTDTMENKKGLPVETDYQGTMEELYRFVEKL</sequence>
<name>A0A3E4LXH0_9FIRM</name>
<evidence type="ECO:0000313" key="2">
    <source>
        <dbReference type="EMBL" id="RGK42170.1"/>
    </source>
</evidence>
<proteinExistence type="predicted"/>
<evidence type="ECO:0000313" key="5">
    <source>
        <dbReference type="Proteomes" id="UP000285832"/>
    </source>
</evidence>
<evidence type="ECO:0000256" key="1">
    <source>
        <dbReference type="ARBA" id="ARBA00022801"/>
    </source>
</evidence>
<accession>A0A3E4LXH0</accession>
<dbReference type="PANTHER" id="PTHR43316:SF3">
    <property type="entry name" value="HALOACID DEHALOGENASE, TYPE II (AFU_ORTHOLOGUE AFUA_2G07750)-RELATED"/>
    <property type="match status" value="1"/>
</dbReference>
<dbReference type="Gene3D" id="1.10.150.520">
    <property type="match status" value="1"/>
</dbReference>
<dbReference type="SFLD" id="SFLDS00003">
    <property type="entry name" value="Haloacid_Dehalogenase"/>
    <property type="match status" value="1"/>
</dbReference>
<dbReference type="SUPFAM" id="SSF56784">
    <property type="entry name" value="HAD-like"/>
    <property type="match status" value="1"/>
</dbReference>
<comment type="caution">
    <text evidence="2">The sequence shown here is derived from an EMBL/GenBank/DDBJ whole genome shotgun (WGS) entry which is preliminary data.</text>
</comment>